<evidence type="ECO:0000313" key="2">
    <source>
        <dbReference type="EMBL" id="WAI51543.1"/>
    </source>
</evidence>
<feature type="transmembrane region" description="Helical" evidence="1">
    <location>
        <begin position="12"/>
        <end position="31"/>
    </location>
</feature>
<sequence length="215" mass="23588">MRLNGTLLHAHPRLLAACAVGLLVALACYRLEPMARALVGWNCMAWLYVVLIGWLALRSDPQGVRRLAEVEDENAEAVLTLISIAALASLVAIVVELATAGHADDGEKLWRYVFTGSTVLGSWFLIGMVFTMHYARMFYATEGEPVLRFPEGERNPDYWDFMYFSFTLSVAVQTSDVAIASRALRRVVLLHSVIGFLFNTAILGLAINIGAGLIG</sequence>
<accession>A0ABY7A5Y7</accession>
<feature type="transmembrane region" description="Helical" evidence="1">
    <location>
        <begin position="187"/>
        <end position="214"/>
    </location>
</feature>
<feature type="transmembrane region" description="Helical" evidence="1">
    <location>
        <begin position="77"/>
        <end position="100"/>
    </location>
</feature>
<keyword evidence="1" id="KW-0472">Membrane</keyword>
<keyword evidence="1" id="KW-1133">Transmembrane helix</keyword>
<keyword evidence="3" id="KW-1185">Reference proteome</keyword>
<dbReference type="EMBL" id="CP113432">
    <property type="protein sequence ID" value="WAI51543.1"/>
    <property type="molecule type" value="Genomic_DNA"/>
</dbReference>
<feature type="transmembrane region" description="Helical" evidence="1">
    <location>
        <begin position="38"/>
        <end position="57"/>
    </location>
</feature>
<evidence type="ECO:0000256" key="1">
    <source>
        <dbReference type="SAM" id="Phobius"/>
    </source>
</evidence>
<dbReference type="InterPro" id="IPR009781">
    <property type="entry name" value="DUF1345"/>
</dbReference>
<evidence type="ECO:0000313" key="3">
    <source>
        <dbReference type="Proteomes" id="UP001163624"/>
    </source>
</evidence>
<feature type="transmembrane region" description="Helical" evidence="1">
    <location>
        <begin position="112"/>
        <end position="135"/>
    </location>
</feature>
<proteinExistence type="predicted"/>
<keyword evidence="1" id="KW-0812">Transmembrane</keyword>
<dbReference type="PROSITE" id="PS51257">
    <property type="entry name" value="PROKAR_LIPOPROTEIN"/>
    <property type="match status" value="1"/>
</dbReference>
<dbReference type="RefSeq" id="WP_254472001.1">
    <property type="nucleotide sequence ID" value="NZ_CP113432.1"/>
</dbReference>
<name>A0ABY7A5Y7_9PSED</name>
<organism evidence="2 3">
    <name type="scientific">Pseudomonas triclosanedens</name>
    <dbReference type="NCBI Taxonomy" id="2961893"/>
    <lineage>
        <taxon>Bacteria</taxon>
        <taxon>Pseudomonadati</taxon>
        <taxon>Pseudomonadota</taxon>
        <taxon>Gammaproteobacteria</taxon>
        <taxon>Pseudomonadales</taxon>
        <taxon>Pseudomonadaceae</taxon>
        <taxon>Pseudomonas</taxon>
    </lineage>
</organism>
<dbReference type="Proteomes" id="UP001163624">
    <property type="component" value="Chromosome"/>
</dbReference>
<gene>
    <name evidence="2" type="ORF">OU419_09940</name>
</gene>
<reference evidence="2" key="1">
    <citation type="submission" date="2022-11" db="EMBL/GenBank/DDBJ databases">
        <title>Pseudomonas triclosanedens sp. nov., a triclosan degrader isolated from activated sludge.</title>
        <authorList>
            <person name="Yin Y."/>
            <person name="Lu Z."/>
        </authorList>
    </citation>
    <scope>NUCLEOTIDE SEQUENCE</scope>
    <source>
        <strain evidence="2">ZM23</strain>
    </source>
</reference>
<protein>
    <submittedName>
        <fullName evidence="2">DUF1345 domain-containing protein</fullName>
    </submittedName>
</protein>
<dbReference type="Pfam" id="PF07077">
    <property type="entry name" value="DUF1345"/>
    <property type="match status" value="1"/>
</dbReference>